<feature type="region of interest" description="Disordered" evidence="1">
    <location>
        <begin position="1"/>
        <end position="171"/>
    </location>
</feature>
<evidence type="ECO:0000313" key="2">
    <source>
        <dbReference type="EMBL" id="KAH7063365.1"/>
    </source>
</evidence>
<name>A0ABQ8GS95_9PEZI</name>
<dbReference type="Proteomes" id="UP000774617">
    <property type="component" value="Unassembled WGS sequence"/>
</dbReference>
<feature type="compositionally biased region" description="Polar residues" evidence="1">
    <location>
        <begin position="210"/>
        <end position="241"/>
    </location>
</feature>
<feature type="compositionally biased region" description="Low complexity" evidence="1">
    <location>
        <begin position="75"/>
        <end position="86"/>
    </location>
</feature>
<feature type="compositionally biased region" description="Low complexity" evidence="1">
    <location>
        <begin position="307"/>
        <end position="322"/>
    </location>
</feature>
<reference evidence="2 3" key="1">
    <citation type="journal article" date="2021" name="Nat. Commun.">
        <title>Genetic determinants of endophytism in the Arabidopsis root mycobiome.</title>
        <authorList>
            <person name="Mesny F."/>
            <person name="Miyauchi S."/>
            <person name="Thiergart T."/>
            <person name="Pickel B."/>
            <person name="Atanasova L."/>
            <person name="Karlsson M."/>
            <person name="Huettel B."/>
            <person name="Barry K.W."/>
            <person name="Haridas S."/>
            <person name="Chen C."/>
            <person name="Bauer D."/>
            <person name="Andreopoulos W."/>
            <person name="Pangilinan J."/>
            <person name="LaButti K."/>
            <person name="Riley R."/>
            <person name="Lipzen A."/>
            <person name="Clum A."/>
            <person name="Drula E."/>
            <person name="Henrissat B."/>
            <person name="Kohler A."/>
            <person name="Grigoriev I.V."/>
            <person name="Martin F.M."/>
            <person name="Hacquard S."/>
        </authorList>
    </citation>
    <scope>NUCLEOTIDE SEQUENCE [LARGE SCALE GENOMIC DNA]</scope>
    <source>
        <strain evidence="2 3">MPI-SDFR-AT-0080</strain>
    </source>
</reference>
<feature type="compositionally biased region" description="Low complexity" evidence="1">
    <location>
        <begin position="114"/>
        <end position="127"/>
    </location>
</feature>
<feature type="region of interest" description="Disordered" evidence="1">
    <location>
        <begin position="207"/>
        <end position="245"/>
    </location>
</feature>
<feature type="compositionally biased region" description="Low complexity" evidence="1">
    <location>
        <begin position="144"/>
        <end position="162"/>
    </location>
</feature>
<accession>A0ABQ8GS95</accession>
<gene>
    <name evidence="2" type="ORF">B0J12DRAFT_694274</name>
</gene>
<feature type="compositionally biased region" description="Basic and acidic residues" evidence="1">
    <location>
        <begin position="19"/>
        <end position="31"/>
    </location>
</feature>
<feature type="compositionally biased region" description="Pro residues" evidence="1">
    <location>
        <begin position="266"/>
        <end position="289"/>
    </location>
</feature>
<dbReference type="EMBL" id="JAGTJR010000002">
    <property type="protein sequence ID" value="KAH7063365.1"/>
    <property type="molecule type" value="Genomic_DNA"/>
</dbReference>
<comment type="caution">
    <text evidence="2">The sequence shown here is derived from an EMBL/GenBank/DDBJ whole genome shotgun (WGS) entry which is preliminary data.</text>
</comment>
<keyword evidence="3" id="KW-1185">Reference proteome</keyword>
<evidence type="ECO:0000256" key="1">
    <source>
        <dbReference type="SAM" id="MobiDB-lite"/>
    </source>
</evidence>
<feature type="compositionally biased region" description="Polar residues" evidence="1">
    <location>
        <begin position="92"/>
        <end position="109"/>
    </location>
</feature>
<proteinExistence type="predicted"/>
<feature type="compositionally biased region" description="Low complexity" evidence="1">
    <location>
        <begin position="363"/>
        <end position="375"/>
    </location>
</feature>
<feature type="compositionally biased region" description="Polar residues" evidence="1">
    <location>
        <begin position="54"/>
        <end position="68"/>
    </location>
</feature>
<feature type="compositionally biased region" description="Basic and acidic residues" evidence="1">
    <location>
        <begin position="436"/>
        <end position="448"/>
    </location>
</feature>
<feature type="compositionally biased region" description="Basic residues" evidence="1">
    <location>
        <begin position="327"/>
        <end position="337"/>
    </location>
</feature>
<feature type="region of interest" description="Disordered" evidence="1">
    <location>
        <begin position="362"/>
        <end position="453"/>
    </location>
</feature>
<feature type="compositionally biased region" description="Acidic residues" evidence="1">
    <location>
        <begin position="410"/>
        <end position="435"/>
    </location>
</feature>
<evidence type="ECO:0000313" key="3">
    <source>
        <dbReference type="Proteomes" id="UP000774617"/>
    </source>
</evidence>
<sequence length="507" mass="56322">MADAQDPLCPKPFRPFRRVSIDPSRHFDICRPPRAPAQHQGYRYPTTLPASPPDTGSSPTYISQSPQIWRQPIQETSPPHSTSSETYIDPSPQRSHSTGTHININSSHTYVDPSHSSSNGIYIESSSQKSISGRRFTYKSPQLSHSSNQHASSSARASVDSESQPEVHVHTHPSQTIISASPPLQHNGVPYTDSPPHGYGIHHQPPYTPITPSYPASSGTTTTNLSQLSPWSTARPSTASIPTPPILHHRQYDLHQQPHNTIIHPQPHPHPPQPLPAHAYPPPRPPQHPSPSTSHPHARFFPSDSEGTSSSGGRVSITSSISNPGRHLPRRERRRRAQAAAAACWGGKVAGADAGATMTAICSSTSSSPLSSDAQSDSEFEDGGRRPRQGAKRVEKGSVRVRKDRKKNDDDDDDDEEEEEEEEEEEGELPLDSGDEAERQVKAHERREAKRRKYKRKLDELRGERERECRMDRKYDTWPAMLDLAAFFATGRGVYGRGLMRLKNWEK</sequence>
<organism evidence="2 3">
    <name type="scientific">Macrophomina phaseolina</name>
    <dbReference type="NCBI Taxonomy" id="35725"/>
    <lineage>
        <taxon>Eukaryota</taxon>
        <taxon>Fungi</taxon>
        <taxon>Dikarya</taxon>
        <taxon>Ascomycota</taxon>
        <taxon>Pezizomycotina</taxon>
        <taxon>Dothideomycetes</taxon>
        <taxon>Dothideomycetes incertae sedis</taxon>
        <taxon>Botryosphaeriales</taxon>
        <taxon>Botryosphaeriaceae</taxon>
        <taxon>Macrophomina</taxon>
    </lineage>
</organism>
<feature type="region of interest" description="Disordered" evidence="1">
    <location>
        <begin position="259"/>
        <end position="345"/>
    </location>
</feature>
<protein>
    <submittedName>
        <fullName evidence="2">Uncharacterized protein</fullName>
    </submittedName>
</protein>